<dbReference type="Gene3D" id="1.20.1530.20">
    <property type="match status" value="1"/>
</dbReference>
<keyword evidence="7" id="KW-0630">Potassium</keyword>
<keyword evidence="5" id="KW-0633">Potassium transport</keyword>
<evidence type="ECO:0000256" key="4">
    <source>
        <dbReference type="ARBA" id="ARBA00022448"/>
    </source>
</evidence>
<dbReference type="PANTHER" id="PTHR32468">
    <property type="entry name" value="CATION/H + ANTIPORTER"/>
    <property type="match status" value="1"/>
</dbReference>
<keyword evidence="4" id="KW-0813">Transport</keyword>
<evidence type="ECO:0000313" key="17">
    <source>
        <dbReference type="Proteomes" id="UP001210211"/>
    </source>
</evidence>
<dbReference type="GO" id="GO:0012505">
    <property type="term" value="C:endomembrane system"/>
    <property type="evidence" value="ECO:0007669"/>
    <property type="project" value="TreeGrafter"/>
</dbReference>
<evidence type="ECO:0000256" key="1">
    <source>
        <dbReference type="ARBA" id="ARBA00003198"/>
    </source>
</evidence>
<organism evidence="16 17">
    <name type="scientific">Rhynchospora tenuis</name>
    <dbReference type="NCBI Taxonomy" id="198213"/>
    <lineage>
        <taxon>Eukaryota</taxon>
        <taxon>Viridiplantae</taxon>
        <taxon>Streptophyta</taxon>
        <taxon>Embryophyta</taxon>
        <taxon>Tracheophyta</taxon>
        <taxon>Spermatophyta</taxon>
        <taxon>Magnoliopsida</taxon>
        <taxon>Liliopsida</taxon>
        <taxon>Poales</taxon>
        <taxon>Cyperaceae</taxon>
        <taxon>Cyperoideae</taxon>
        <taxon>Rhynchosporeae</taxon>
        <taxon>Rhynchospora</taxon>
    </lineage>
</organism>
<dbReference type="GO" id="GO:0009941">
    <property type="term" value="C:chloroplast envelope"/>
    <property type="evidence" value="ECO:0007669"/>
    <property type="project" value="UniProtKB-SubCell"/>
</dbReference>
<evidence type="ECO:0008006" key="18">
    <source>
        <dbReference type="Google" id="ProtNLM"/>
    </source>
</evidence>
<dbReference type="AlphaFoldDB" id="A0AAD5ZFG9"/>
<dbReference type="Pfam" id="PF23259">
    <property type="entry name" value="CHX17_C"/>
    <property type="match status" value="1"/>
</dbReference>
<name>A0AAD5ZFG9_9POAL</name>
<keyword evidence="6 12" id="KW-0812">Transmembrane</keyword>
<evidence type="ECO:0000256" key="2">
    <source>
        <dbReference type="ARBA" id="ARBA00004119"/>
    </source>
</evidence>
<dbReference type="Pfam" id="PF23256">
    <property type="entry name" value="CHX17_2nd"/>
    <property type="match status" value="1"/>
</dbReference>
<keyword evidence="10 12" id="KW-0472">Membrane</keyword>
<dbReference type="Pfam" id="PF00999">
    <property type="entry name" value="Na_H_Exchanger"/>
    <property type="match status" value="1"/>
</dbReference>
<keyword evidence="9" id="KW-0406">Ion transport</keyword>
<dbReference type="GO" id="GO:0016020">
    <property type="term" value="C:membrane"/>
    <property type="evidence" value="ECO:0007669"/>
    <property type="project" value="UniProtKB-SubCell"/>
</dbReference>
<dbReference type="InterPro" id="IPR038770">
    <property type="entry name" value="Na+/solute_symporter_sf"/>
</dbReference>
<dbReference type="Proteomes" id="UP001210211">
    <property type="component" value="Unassembled WGS sequence"/>
</dbReference>
<keyword evidence="8 12" id="KW-1133">Transmembrane helix</keyword>
<dbReference type="InterPro" id="IPR057291">
    <property type="entry name" value="CHX17_2nd"/>
</dbReference>
<dbReference type="EMBL" id="JAMRDG010000001">
    <property type="protein sequence ID" value="KAJ3696991.1"/>
    <property type="molecule type" value="Genomic_DNA"/>
</dbReference>
<sequence>MIAAIYCNLPLRDAVTFGFLMNTKGLIELIVLNIGKERKVLNDQTFAIIILMALFTTFLTTPIIMAIYPRRRTTAAPKQRTIEQAGIKPEFRILACYHSTRSIPSILNLIESSRGTCHQSLIAYTLHLLELSDSSSAVSLVQRAQGRIVPFWTRRDKTDEIVVAFESYQKLSAVSIRPLAAISDFNTIHEDIIKEATSKRTALIVIPFHKILQADGSFESLGHKHQQINQRLLDYAPCSVGILVDRGFGGTAHISASNVAYFVHVFFFGGPDDREVLTYASQMAEHPGISVTIIRFLPRSGDCTEDNIAIDTFKEKVVAREGGAAKYEEVLAEGKEALCESIKMVKRCNIFLVGHSPPVNALVDRTDCTELGHIGSYLASSEFSTMASVLVIKRHAPQGYSSPLSDTLVEEADM</sequence>
<feature type="domain" description="Cation/H(+) antiporter C-terminal" evidence="15">
    <location>
        <begin position="263"/>
        <end position="395"/>
    </location>
</feature>
<reference evidence="16 17" key="1">
    <citation type="journal article" date="2022" name="Cell">
        <title>Repeat-based holocentromeres influence genome architecture and karyotype evolution.</title>
        <authorList>
            <person name="Hofstatter P.G."/>
            <person name="Thangavel G."/>
            <person name="Lux T."/>
            <person name="Neumann P."/>
            <person name="Vondrak T."/>
            <person name="Novak P."/>
            <person name="Zhang M."/>
            <person name="Costa L."/>
            <person name="Castellani M."/>
            <person name="Scott A."/>
            <person name="Toegelov H."/>
            <person name="Fuchs J."/>
            <person name="Mata-Sucre Y."/>
            <person name="Dias Y."/>
            <person name="Vanzela A.L.L."/>
            <person name="Huettel B."/>
            <person name="Almeida C.C.S."/>
            <person name="Simkova H."/>
            <person name="Souza G."/>
            <person name="Pedrosa-Harand A."/>
            <person name="Macas J."/>
            <person name="Mayer K.F.X."/>
            <person name="Houben A."/>
            <person name="Marques A."/>
        </authorList>
    </citation>
    <scope>NUCLEOTIDE SEQUENCE [LARGE SCALE GENOMIC DNA]</scope>
    <source>
        <tissue evidence="16">Leaves</tissue>
    </source>
</reference>
<proteinExistence type="inferred from homology"/>
<protein>
    <recommendedName>
        <fullName evidence="18">Cation/H+ exchanger domain-containing protein</fullName>
    </recommendedName>
</protein>
<keyword evidence="17" id="KW-1185">Reference proteome</keyword>
<evidence type="ECO:0000256" key="3">
    <source>
        <dbReference type="ARBA" id="ARBA00004141"/>
    </source>
</evidence>
<evidence type="ECO:0000313" key="16">
    <source>
        <dbReference type="EMBL" id="KAJ3696991.1"/>
    </source>
</evidence>
<comment type="subcellular location">
    <subcellularLocation>
        <location evidence="3">Membrane</location>
        <topology evidence="3">Multi-pass membrane protein</topology>
    </subcellularLocation>
    <subcellularLocation>
        <location evidence="2">Plastid</location>
        <location evidence="2">Chloroplast envelope</location>
    </subcellularLocation>
</comment>
<dbReference type="GO" id="GO:0015297">
    <property type="term" value="F:antiporter activity"/>
    <property type="evidence" value="ECO:0007669"/>
    <property type="project" value="InterPro"/>
</dbReference>
<dbReference type="GO" id="GO:1902600">
    <property type="term" value="P:proton transmembrane transport"/>
    <property type="evidence" value="ECO:0007669"/>
    <property type="project" value="InterPro"/>
</dbReference>
<evidence type="ECO:0000259" key="14">
    <source>
        <dbReference type="Pfam" id="PF23256"/>
    </source>
</evidence>
<comment type="similarity">
    <text evidence="11">Belongs to the monovalent cation:proton antiporter 2 (CPA2) transporter (TC 2.A.37) family. CHX (TC 2.A.37.4) subfamily.</text>
</comment>
<dbReference type="GO" id="GO:0006885">
    <property type="term" value="P:regulation of pH"/>
    <property type="evidence" value="ECO:0007669"/>
    <property type="project" value="TreeGrafter"/>
</dbReference>
<feature type="domain" description="Cation/H(+) antiporter central" evidence="14">
    <location>
        <begin position="120"/>
        <end position="258"/>
    </location>
</feature>
<dbReference type="InterPro" id="IPR050794">
    <property type="entry name" value="CPA2_transporter"/>
</dbReference>
<feature type="transmembrane region" description="Helical" evidence="12">
    <location>
        <begin position="46"/>
        <end position="68"/>
    </location>
</feature>
<comment type="caution">
    <text evidence="16">The sequence shown here is derived from an EMBL/GenBank/DDBJ whole genome shotgun (WGS) entry which is preliminary data.</text>
</comment>
<evidence type="ECO:0000256" key="6">
    <source>
        <dbReference type="ARBA" id="ARBA00022692"/>
    </source>
</evidence>
<evidence type="ECO:0000256" key="7">
    <source>
        <dbReference type="ARBA" id="ARBA00022958"/>
    </source>
</evidence>
<accession>A0AAD5ZFG9</accession>
<dbReference type="InterPro" id="IPR006153">
    <property type="entry name" value="Cation/H_exchanger_TM"/>
</dbReference>
<evidence type="ECO:0000256" key="10">
    <source>
        <dbReference type="ARBA" id="ARBA00023136"/>
    </source>
</evidence>
<feature type="domain" description="Cation/H+ exchanger transmembrane" evidence="13">
    <location>
        <begin position="2"/>
        <end position="63"/>
    </location>
</feature>
<dbReference type="PANTHER" id="PTHR32468:SF100">
    <property type="entry name" value="OS12G0616500 PROTEIN"/>
    <property type="match status" value="1"/>
</dbReference>
<evidence type="ECO:0000256" key="8">
    <source>
        <dbReference type="ARBA" id="ARBA00022989"/>
    </source>
</evidence>
<comment type="function">
    <text evidence="1">May function as sodium-coupled metabolite transporter across the chloroplast envelope.</text>
</comment>
<evidence type="ECO:0000256" key="5">
    <source>
        <dbReference type="ARBA" id="ARBA00022538"/>
    </source>
</evidence>
<evidence type="ECO:0000256" key="9">
    <source>
        <dbReference type="ARBA" id="ARBA00023065"/>
    </source>
</evidence>
<dbReference type="GO" id="GO:0006813">
    <property type="term" value="P:potassium ion transport"/>
    <property type="evidence" value="ECO:0007669"/>
    <property type="project" value="UniProtKB-KW"/>
</dbReference>
<evidence type="ECO:0000256" key="12">
    <source>
        <dbReference type="SAM" id="Phobius"/>
    </source>
</evidence>
<evidence type="ECO:0000259" key="13">
    <source>
        <dbReference type="Pfam" id="PF00999"/>
    </source>
</evidence>
<evidence type="ECO:0000256" key="11">
    <source>
        <dbReference type="ARBA" id="ARBA00038341"/>
    </source>
</evidence>
<dbReference type="InterPro" id="IPR057290">
    <property type="entry name" value="CHX17_C"/>
</dbReference>
<evidence type="ECO:0000259" key="15">
    <source>
        <dbReference type="Pfam" id="PF23259"/>
    </source>
</evidence>
<gene>
    <name evidence="16" type="ORF">LUZ61_000696</name>
</gene>